<feature type="transmembrane region" description="Helical" evidence="12">
    <location>
        <begin position="95"/>
        <end position="114"/>
    </location>
</feature>
<keyword evidence="11 12" id="KW-0472">Membrane</keyword>
<keyword evidence="15" id="KW-1185">Reference proteome</keyword>
<dbReference type="CDD" id="cd03512">
    <property type="entry name" value="Alkane-hydroxylase"/>
    <property type="match status" value="1"/>
</dbReference>
<evidence type="ECO:0000256" key="10">
    <source>
        <dbReference type="ARBA" id="ARBA00023033"/>
    </source>
</evidence>
<evidence type="ECO:0000256" key="9">
    <source>
        <dbReference type="ARBA" id="ARBA00023004"/>
    </source>
</evidence>
<feature type="domain" description="Fatty acid desaturase" evidence="13">
    <location>
        <begin position="99"/>
        <end position="314"/>
    </location>
</feature>
<dbReference type="EMBL" id="JBCGDO010000002">
    <property type="protein sequence ID" value="MEM0541523.1"/>
    <property type="molecule type" value="Genomic_DNA"/>
</dbReference>
<keyword evidence="5 12" id="KW-0812">Transmembrane</keyword>
<feature type="transmembrane region" description="Helical" evidence="12">
    <location>
        <begin position="62"/>
        <end position="83"/>
    </location>
</feature>
<comment type="caution">
    <text evidence="14">The sequence shown here is derived from an EMBL/GenBank/DDBJ whole genome shotgun (WGS) entry which is preliminary data.</text>
</comment>
<evidence type="ECO:0000313" key="14">
    <source>
        <dbReference type="EMBL" id="MEM0541523.1"/>
    </source>
</evidence>
<dbReference type="InterPro" id="IPR005804">
    <property type="entry name" value="FA_desaturase_dom"/>
</dbReference>
<evidence type="ECO:0000256" key="5">
    <source>
        <dbReference type="ARBA" id="ARBA00022692"/>
    </source>
</evidence>
<keyword evidence="8" id="KW-0560">Oxidoreductase</keyword>
<reference evidence="14 15" key="1">
    <citation type="submission" date="2024-03" db="EMBL/GenBank/DDBJ databases">
        <title>Two novel species of the genus Flavobacterium exhibiting potentially degradation of complex polysaccharides.</title>
        <authorList>
            <person name="Lian X."/>
        </authorList>
    </citation>
    <scope>NUCLEOTIDE SEQUENCE [LARGE SCALE GENOMIC DNA]</scope>
    <source>
        <strain evidence="15">j3</strain>
    </source>
</reference>
<comment type="subcellular location">
    <subcellularLocation>
        <location evidence="1">Cell inner membrane</location>
        <topology evidence="1">Multi-pass membrane protein</topology>
    </subcellularLocation>
</comment>
<proteinExistence type="inferred from homology"/>
<dbReference type="Proteomes" id="UP001460072">
    <property type="component" value="Unassembled WGS sequence"/>
</dbReference>
<accession>A0ABU9N4N5</accession>
<evidence type="ECO:0000256" key="8">
    <source>
        <dbReference type="ARBA" id="ARBA00023002"/>
    </source>
</evidence>
<dbReference type="InterPro" id="IPR033885">
    <property type="entry name" value="AlkB/XylM"/>
</dbReference>
<evidence type="ECO:0000256" key="3">
    <source>
        <dbReference type="ARBA" id="ARBA00022475"/>
    </source>
</evidence>
<feature type="transmembrane region" description="Helical" evidence="12">
    <location>
        <begin position="20"/>
        <end position="42"/>
    </location>
</feature>
<feature type="transmembrane region" description="Helical" evidence="12">
    <location>
        <begin position="229"/>
        <end position="248"/>
    </location>
</feature>
<feature type="transmembrane region" description="Helical" evidence="12">
    <location>
        <begin position="205"/>
        <end position="223"/>
    </location>
</feature>
<evidence type="ECO:0000256" key="12">
    <source>
        <dbReference type="SAM" id="Phobius"/>
    </source>
</evidence>
<evidence type="ECO:0000313" key="15">
    <source>
        <dbReference type="Proteomes" id="UP001460072"/>
    </source>
</evidence>
<comment type="similarity">
    <text evidence="2">Belongs to the fatty acid desaturase type 1 family. AlkB subfamily.</text>
</comment>
<evidence type="ECO:0000256" key="1">
    <source>
        <dbReference type="ARBA" id="ARBA00004429"/>
    </source>
</evidence>
<evidence type="ECO:0000259" key="13">
    <source>
        <dbReference type="Pfam" id="PF00487"/>
    </source>
</evidence>
<protein>
    <submittedName>
        <fullName evidence="14">Alkane 1-monooxygenase</fullName>
    </submittedName>
</protein>
<evidence type="ECO:0000256" key="4">
    <source>
        <dbReference type="ARBA" id="ARBA00022519"/>
    </source>
</evidence>
<dbReference type="PANTHER" id="PTHR38674:SF1">
    <property type="entry name" value="ALKANE 1-MONOOXYGENASE 1"/>
    <property type="match status" value="1"/>
</dbReference>
<evidence type="ECO:0000256" key="6">
    <source>
        <dbReference type="ARBA" id="ARBA00022723"/>
    </source>
</evidence>
<name>A0ABU9N4N5_9FLAO</name>
<keyword evidence="4" id="KW-0997">Cell inner membrane</keyword>
<organism evidence="14 15">
    <name type="scientific">Flavobacterium aureirubrum</name>
    <dbReference type="NCBI Taxonomy" id="3133147"/>
    <lineage>
        <taxon>Bacteria</taxon>
        <taxon>Pseudomonadati</taxon>
        <taxon>Bacteroidota</taxon>
        <taxon>Flavobacteriia</taxon>
        <taxon>Flavobacteriales</taxon>
        <taxon>Flavobacteriaceae</taxon>
        <taxon>Flavobacterium</taxon>
    </lineage>
</organism>
<dbReference type="Pfam" id="PF00487">
    <property type="entry name" value="FA_desaturase"/>
    <property type="match status" value="1"/>
</dbReference>
<keyword evidence="10" id="KW-0503">Monooxygenase</keyword>
<dbReference type="PANTHER" id="PTHR38674">
    <property type="entry name" value="ALKANE 1-MONOOXYGENASE 1"/>
    <property type="match status" value="1"/>
</dbReference>
<evidence type="ECO:0000256" key="7">
    <source>
        <dbReference type="ARBA" id="ARBA00022989"/>
    </source>
</evidence>
<evidence type="ECO:0000256" key="2">
    <source>
        <dbReference type="ARBA" id="ARBA00010823"/>
    </source>
</evidence>
<keyword evidence="6" id="KW-0479">Metal-binding</keyword>
<keyword evidence="3" id="KW-1003">Cell membrane</keyword>
<keyword evidence="9" id="KW-0408">Iron</keyword>
<keyword evidence="7 12" id="KW-1133">Transmembrane helix</keyword>
<evidence type="ECO:0000256" key="11">
    <source>
        <dbReference type="ARBA" id="ARBA00023136"/>
    </source>
</evidence>
<sequence>MKYLLAYSIPLFAFLGIYYGNFWSFGGVAFAFGVVPLLELFLPTDEKNYTDKDIANRLKNRFFDLLLYINVFIVYGMLFFVLHKVATQPISLPEIIGTILSLGVVLGSNGINVAHELGHREKLFERILGKLLLIPSHYTHFFIEHNHGHHLHVSTPEDPSTAKYNQSLYAFWIQTVFGTYIKAWQIQKKLNQVENRSLFSLKNDMFWFTIIQISYLTLIYLLFGKTGLIVALFSGIVGFLLLETINYIEHYGLKRNQLPSGRYERVTEKHSWNSNHVLGRIMLYELTRHSDHHFKSQKKYQILEYHDVSPQMPFGYPTSMVLSFFPPLWFAVMNKRIPLEMTS</sequence>
<gene>
    <name evidence="14" type="ORF">WFZ85_02745</name>
</gene>
<dbReference type="RefSeq" id="WP_342694754.1">
    <property type="nucleotide sequence ID" value="NZ_JBCGDO010000002.1"/>
</dbReference>